<sequence length="189" mass="21569">MSSPHDPSSSPNHNHSMSGHHHPAQPEPLFHVHPMTEEEAQDICTWKYEPPYQLYGFLPWEQMKALGIEMGDPDIRRKQYVSVKNRKEELIGFAQYFPLVGVTRIGLGMRPDLLGHGKGAAFVQAIVSDAVRRHPEDEIDLEVLTWNHRAIRAYQTAGFLITDTYERPTPEGMGEFHCMVYQPEAHLAE</sequence>
<dbReference type="PATRIC" id="fig|1117108.3.peg.2480"/>
<dbReference type="SUPFAM" id="SSF55729">
    <property type="entry name" value="Acyl-CoA N-acyltransferases (Nat)"/>
    <property type="match status" value="1"/>
</dbReference>
<dbReference type="eggNOG" id="COG1670">
    <property type="taxonomic scope" value="Bacteria"/>
</dbReference>
<name>S9TY03_PAEAL</name>
<dbReference type="Pfam" id="PF00583">
    <property type="entry name" value="Acetyltransf_1"/>
    <property type="match status" value="1"/>
</dbReference>
<dbReference type="GO" id="GO:0016747">
    <property type="term" value="F:acyltransferase activity, transferring groups other than amino-acyl groups"/>
    <property type="evidence" value="ECO:0007669"/>
    <property type="project" value="InterPro"/>
</dbReference>
<dbReference type="InterPro" id="IPR016181">
    <property type="entry name" value="Acyl_CoA_acyltransferase"/>
</dbReference>
<dbReference type="EMBL" id="ATMT01000047">
    <property type="protein sequence ID" value="EPY07061.1"/>
    <property type="molecule type" value="Genomic_DNA"/>
</dbReference>
<dbReference type="PROSITE" id="PS51186">
    <property type="entry name" value="GNAT"/>
    <property type="match status" value="1"/>
</dbReference>
<evidence type="ECO:0000313" key="3">
    <source>
        <dbReference type="EMBL" id="EPY07061.1"/>
    </source>
</evidence>
<feature type="compositionally biased region" description="Low complexity" evidence="1">
    <location>
        <begin position="1"/>
        <end position="17"/>
    </location>
</feature>
<proteinExistence type="predicted"/>
<evidence type="ECO:0000313" key="4">
    <source>
        <dbReference type="Proteomes" id="UP000015344"/>
    </source>
</evidence>
<dbReference type="Gene3D" id="3.40.630.30">
    <property type="match status" value="1"/>
</dbReference>
<dbReference type="AlphaFoldDB" id="S9TY03"/>
<dbReference type="Proteomes" id="UP000015344">
    <property type="component" value="Unassembled WGS sequence"/>
</dbReference>
<reference evidence="3 4" key="1">
    <citation type="submission" date="2013-05" db="EMBL/GenBank/DDBJ databases">
        <authorList>
            <person name="Strain E.A."/>
            <person name="Brown E."/>
            <person name="Allard M.W."/>
            <person name="Luo Y.L."/>
        </authorList>
    </citation>
    <scope>NUCLEOTIDE SEQUENCE [LARGE SCALE GENOMIC DNA]</scope>
    <source>
        <strain evidence="3 4">TS-15</strain>
    </source>
</reference>
<accession>S9TY03</accession>
<comment type="caution">
    <text evidence="3">The sequence shown here is derived from an EMBL/GenBank/DDBJ whole genome shotgun (WGS) entry which is preliminary data.</text>
</comment>
<keyword evidence="3" id="KW-0808">Transferase</keyword>
<gene>
    <name evidence="3" type="ORF">PAALTS15_11970</name>
</gene>
<feature type="region of interest" description="Disordered" evidence="1">
    <location>
        <begin position="1"/>
        <end position="28"/>
    </location>
</feature>
<protein>
    <submittedName>
        <fullName evidence="3">Gcn5-like N-acetyltransferase</fullName>
    </submittedName>
</protein>
<organism evidence="3 4">
    <name type="scientific">Paenibacillus alvei TS-15</name>
    <dbReference type="NCBI Taxonomy" id="1117108"/>
    <lineage>
        <taxon>Bacteria</taxon>
        <taxon>Bacillati</taxon>
        <taxon>Bacillota</taxon>
        <taxon>Bacilli</taxon>
        <taxon>Bacillales</taxon>
        <taxon>Paenibacillaceae</taxon>
        <taxon>Paenibacillus</taxon>
    </lineage>
</organism>
<dbReference type="InterPro" id="IPR000182">
    <property type="entry name" value="GNAT_dom"/>
</dbReference>
<evidence type="ECO:0000259" key="2">
    <source>
        <dbReference type="PROSITE" id="PS51186"/>
    </source>
</evidence>
<evidence type="ECO:0000256" key="1">
    <source>
        <dbReference type="SAM" id="MobiDB-lite"/>
    </source>
</evidence>
<feature type="domain" description="N-acetyltransferase" evidence="2">
    <location>
        <begin position="30"/>
        <end position="181"/>
    </location>
</feature>